<proteinExistence type="predicted"/>
<gene>
    <name evidence="1" type="ORF">QAD02_010825</name>
</gene>
<evidence type="ECO:0000313" key="1">
    <source>
        <dbReference type="EMBL" id="KAJ8675039.1"/>
    </source>
</evidence>
<dbReference type="EMBL" id="CM056742">
    <property type="protein sequence ID" value="KAJ8675039.1"/>
    <property type="molecule type" value="Genomic_DNA"/>
</dbReference>
<dbReference type="Proteomes" id="UP001239111">
    <property type="component" value="Chromosome 2"/>
</dbReference>
<reference evidence="1" key="1">
    <citation type="submission" date="2023-04" db="EMBL/GenBank/DDBJ databases">
        <title>A chromosome-level genome assembly of the parasitoid wasp Eretmocerus hayati.</title>
        <authorList>
            <person name="Zhong Y."/>
            <person name="Liu S."/>
            <person name="Liu Y."/>
        </authorList>
    </citation>
    <scope>NUCLEOTIDE SEQUENCE</scope>
    <source>
        <strain evidence="1">ZJU_SS_LIU_2023</strain>
    </source>
</reference>
<sequence>MKRIRDEKRREREQRRVAELERLAHLQNLILNSNLPEIIEPESISDVRDRNDRASPSMDSDGTDEDVPSRPVLAEALLENPAVPSPAMDENNDPNVPDDNNDYNLDEFLKF</sequence>
<name>A0ACC2NUW1_9HYME</name>
<keyword evidence="2" id="KW-1185">Reference proteome</keyword>
<organism evidence="1 2">
    <name type="scientific">Eretmocerus hayati</name>
    <dbReference type="NCBI Taxonomy" id="131215"/>
    <lineage>
        <taxon>Eukaryota</taxon>
        <taxon>Metazoa</taxon>
        <taxon>Ecdysozoa</taxon>
        <taxon>Arthropoda</taxon>
        <taxon>Hexapoda</taxon>
        <taxon>Insecta</taxon>
        <taxon>Pterygota</taxon>
        <taxon>Neoptera</taxon>
        <taxon>Endopterygota</taxon>
        <taxon>Hymenoptera</taxon>
        <taxon>Apocrita</taxon>
        <taxon>Proctotrupomorpha</taxon>
        <taxon>Chalcidoidea</taxon>
        <taxon>Aphelinidae</taxon>
        <taxon>Aphelininae</taxon>
        <taxon>Eretmocerus</taxon>
    </lineage>
</organism>
<evidence type="ECO:0000313" key="2">
    <source>
        <dbReference type="Proteomes" id="UP001239111"/>
    </source>
</evidence>
<protein>
    <submittedName>
        <fullName evidence="1">Uncharacterized protein</fullName>
    </submittedName>
</protein>
<accession>A0ACC2NUW1</accession>
<comment type="caution">
    <text evidence="1">The sequence shown here is derived from an EMBL/GenBank/DDBJ whole genome shotgun (WGS) entry which is preliminary data.</text>
</comment>